<feature type="region of interest" description="Disordered" evidence="1">
    <location>
        <begin position="1"/>
        <end position="23"/>
    </location>
</feature>
<evidence type="ECO:0000313" key="2">
    <source>
        <dbReference type="EMBL" id="SHL66102.1"/>
    </source>
</evidence>
<accession>A0A1M7CFT5</accession>
<evidence type="ECO:0000256" key="1">
    <source>
        <dbReference type="SAM" id="MobiDB-lite"/>
    </source>
</evidence>
<organism evidence="2 3">
    <name type="scientific">Hymenobacter psychrotolerans DSM 18569</name>
    <dbReference type="NCBI Taxonomy" id="1121959"/>
    <lineage>
        <taxon>Bacteria</taxon>
        <taxon>Pseudomonadati</taxon>
        <taxon>Bacteroidota</taxon>
        <taxon>Cytophagia</taxon>
        <taxon>Cytophagales</taxon>
        <taxon>Hymenobacteraceae</taxon>
        <taxon>Hymenobacter</taxon>
    </lineage>
</organism>
<proteinExistence type="predicted"/>
<protein>
    <submittedName>
        <fullName evidence="2">Uncharacterized protein</fullName>
    </submittedName>
</protein>
<evidence type="ECO:0000313" key="3">
    <source>
        <dbReference type="Proteomes" id="UP000183947"/>
    </source>
</evidence>
<name>A0A1M7CFT5_9BACT</name>
<dbReference type="RefSeq" id="WP_073287142.1">
    <property type="nucleotide sequence ID" value="NZ_FRAS01000018.1"/>
</dbReference>
<dbReference type="OrthoDB" id="880376at2"/>
<reference evidence="3" key="1">
    <citation type="submission" date="2016-11" db="EMBL/GenBank/DDBJ databases">
        <authorList>
            <person name="Varghese N."/>
            <person name="Submissions S."/>
        </authorList>
    </citation>
    <scope>NUCLEOTIDE SEQUENCE [LARGE SCALE GENOMIC DNA]</scope>
    <source>
        <strain evidence="3">DSM 18569</strain>
    </source>
</reference>
<dbReference type="Proteomes" id="UP000183947">
    <property type="component" value="Unassembled WGS sequence"/>
</dbReference>
<sequence>MLTPTTEGPNAAPQPPTIQRTSQLPASDVALSALATKAADAWTTSALPPLLWLSKAEFTTLAAAYAQGRDAADAAGDQRSPQSQRLKQLDKLFDKHLRYVKGYLAEAHDEDEGRSYYPEFGITRENKVYSLPRARTERVKSLNKLLKALPAHDLDKKKYGTAFWQPLVQEYAQLVQASTDTAGQRSAQVSSKDQHEAKVRKALRALIHHLKANYPDTFEAQLRAFGFQKESY</sequence>
<dbReference type="AlphaFoldDB" id="A0A1M7CFT5"/>
<dbReference type="EMBL" id="FRAS01000018">
    <property type="protein sequence ID" value="SHL66102.1"/>
    <property type="molecule type" value="Genomic_DNA"/>
</dbReference>
<gene>
    <name evidence="2" type="ORF">SAMN02746009_03150</name>
</gene>
<keyword evidence="3" id="KW-1185">Reference proteome</keyword>